<accession>A0A2S8FIJ0</accession>
<dbReference type="AlphaFoldDB" id="A0A2S8FIJ0"/>
<name>A0A2S8FIJ0_9BACT</name>
<protein>
    <recommendedName>
        <fullName evidence="3">Prepilin-type cleavage/methylation domain-containing protein</fullName>
    </recommendedName>
</protein>
<sequence length="144" mass="15785">MQMVASAQMRKPGLSVVECVVALAILGAMLTTLLSIQVVQSLRVGLDNQRIRAEQTLTNLADRVLSADTSQLTEDTLTEWGRDLEEADGLPAGTLQVVVHPETNPVAGNRYELIWNPHSSELPTQRLMVWRFTADGSTETEDPS</sequence>
<evidence type="ECO:0000313" key="2">
    <source>
        <dbReference type="Proteomes" id="UP000238322"/>
    </source>
</evidence>
<comment type="caution">
    <text evidence="1">The sequence shown here is derived from an EMBL/GenBank/DDBJ whole genome shotgun (WGS) entry which is preliminary data.</text>
</comment>
<dbReference type="Proteomes" id="UP000238322">
    <property type="component" value="Unassembled WGS sequence"/>
</dbReference>
<gene>
    <name evidence="1" type="ORF">C5Y83_17015</name>
</gene>
<evidence type="ECO:0000313" key="1">
    <source>
        <dbReference type="EMBL" id="PQO31953.1"/>
    </source>
</evidence>
<reference evidence="1 2" key="1">
    <citation type="submission" date="2018-02" db="EMBL/GenBank/DDBJ databases">
        <title>Comparative genomes isolates from brazilian mangrove.</title>
        <authorList>
            <person name="Araujo J.E."/>
            <person name="Taketani R.G."/>
            <person name="Silva M.C.P."/>
            <person name="Loureco M.V."/>
            <person name="Andreote F.D."/>
        </authorList>
    </citation>
    <scope>NUCLEOTIDE SEQUENCE [LARGE SCALE GENOMIC DNA]</scope>
    <source>
        <strain evidence="1 2">Hex-1 MGV</strain>
    </source>
</reference>
<evidence type="ECO:0008006" key="3">
    <source>
        <dbReference type="Google" id="ProtNLM"/>
    </source>
</evidence>
<organism evidence="1 2">
    <name type="scientific">Blastopirellula marina</name>
    <dbReference type="NCBI Taxonomy" id="124"/>
    <lineage>
        <taxon>Bacteria</taxon>
        <taxon>Pseudomonadati</taxon>
        <taxon>Planctomycetota</taxon>
        <taxon>Planctomycetia</taxon>
        <taxon>Pirellulales</taxon>
        <taxon>Pirellulaceae</taxon>
        <taxon>Blastopirellula</taxon>
    </lineage>
</organism>
<dbReference type="EMBL" id="PUHY01000012">
    <property type="protein sequence ID" value="PQO31953.1"/>
    <property type="molecule type" value="Genomic_DNA"/>
</dbReference>
<proteinExistence type="predicted"/>